<evidence type="ECO:0000256" key="1">
    <source>
        <dbReference type="SAM" id="MobiDB-lite"/>
    </source>
</evidence>
<name>A0ABY6CB76_9HYPH</name>
<organism evidence="2 3">
    <name type="scientific">Devosia neptuniae</name>
    <dbReference type="NCBI Taxonomy" id="191302"/>
    <lineage>
        <taxon>Bacteria</taxon>
        <taxon>Pseudomonadati</taxon>
        <taxon>Pseudomonadota</taxon>
        <taxon>Alphaproteobacteria</taxon>
        <taxon>Hyphomicrobiales</taxon>
        <taxon>Devosiaceae</taxon>
        <taxon>Devosia</taxon>
    </lineage>
</organism>
<dbReference type="SUPFAM" id="SSF140804">
    <property type="entry name" value="YidB-like"/>
    <property type="match status" value="1"/>
</dbReference>
<reference evidence="2 3" key="1">
    <citation type="submission" date="2022-09" db="EMBL/GenBank/DDBJ databases">
        <title>Interaction between co-microsymbionts with complementary sets of symbiotic genes in legume-rhizobium systems.</title>
        <authorList>
            <person name="Safronova V."/>
            <person name="Sazanova A."/>
            <person name="Afonin A."/>
            <person name="Chirak E."/>
        </authorList>
    </citation>
    <scope>NUCLEOTIDE SEQUENCE [LARGE SCALE GENOMIC DNA]</scope>
    <source>
        <strain evidence="2 3">A18/4-1</strain>
    </source>
</reference>
<sequence>MAKGMPSMVALLGLLAVAGFQNRDKLGELLGGLGNGQTSAGDGGRLGNGQTGVGNPQAGTAPSQGVPGTGGLEGMLGNLGGMLGGAAGAGGLGSVLSGGLGDLVDRFNNSGQGAKAQSWVQDGDNEEIDPNSLEQTLGADTIDTLTRQTGLSKQELLDRLAKTLPDAVNKLTPNGRIPTEQEASHLV</sequence>
<evidence type="ECO:0000313" key="3">
    <source>
        <dbReference type="Proteomes" id="UP001061862"/>
    </source>
</evidence>
<dbReference type="Proteomes" id="UP001061862">
    <property type="component" value="Chromosome"/>
</dbReference>
<accession>A0ABY6CB76</accession>
<feature type="compositionally biased region" description="Gly residues" evidence="1">
    <location>
        <begin position="40"/>
        <end position="52"/>
    </location>
</feature>
<protein>
    <submittedName>
        <fullName evidence="2">YidB family protein</fullName>
    </submittedName>
</protein>
<feature type="region of interest" description="Disordered" evidence="1">
    <location>
        <begin position="40"/>
        <end position="64"/>
    </location>
</feature>
<proteinExistence type="predicted"/>
<dbReference type="Gene3D" id="1.10.10.690">
    <property type="entry name" value="YidB-like"/>
    <property type="match status" value="1"/>
</dbReference>
<gene>
    <name evidence="2" type="ORF">N8A98_20105</name>
</gene>
<keyword evidence="3" id="KW-1185">Reference proteome</keyword>
<dbReference type="InterPro" id="IPR027405">
    <property type="entry name" value="YidB-like"/>
</dbReference>
<dbReference type="RefSeq" id="WP_262168001.1">
    <property type="nucleotide sequence ID" value="NZ_CP104965.1"/>
</dbReference>
<evidence type="ECO:0000313" key="2">
    <source>
        <dbReference type="EMBL" id="UXN69502.1"/>
    </source>
</evidence>
<feature type="compositionally biased region" description="Polar residues" evidence="1">
    <location>
        <begin position="53"/>
        <end position="63"/>
    </location>
</feature>
<dbReference type="InterPro" id="IPR045372">
    <property type="entry name" value="YidB"/>
</dbReference>
<dbReference type="EMBL" id="CP104965">
    <property type="protein sequence ID" value="UXN69502.1"/>
    <property type="molecule type" value="Genomic_DNA"/>
</dbReference>
<dbReference type="Pfam" id="PF20159">
    <property type="entry name" value="YidB"/>
    <property type="match status" value="1"/>
</dbReference>